<keyword evidence="10" id="KW-1185">Reference proteome</keyword>
<dbReference type="EMBL" id="CP074133">
    <property type="protein sequence ID" value="QUX23456.1"/>
    <property type="molecule type" value="Genomic_DNA"/>
</dbReference>
<keyword evidence="7" id="KW-0472">Membrane</keyword>
<feature type="region of interest" description="Disordered" evidence="6">
    <location>
        <begin position="404"/>
        <end position="427"/>
    </location>
</feature>
<dbReference type="SUPFAM" id="SSF52743">
    <property type="entry name" value="Subtilisin-like"/>
    <property type="match status" value="1"/>
</dbReference>
<dbReference type="PROSITE" id="PS51892">
    <property type="entry name" value="SUBTILASE"/>
    <property type="match status" value="1"/>
</dbReference>
<dbReference type="PANTHER" id="PTHR43806">
    <property type="entry name" value="PEPTIDASE S8"/>
    <property type="match status" value="1"/>
</dbReference>
<dbReference type="Pfam" id="PF00082">
    <property type="entry name" value="Peptidase_S8"/>
    <property type="match status" value="1"/>
</dbReference>
<feature type="compositionally biased region" description="Basic residues" evidence="6">
    <location>
        <begin position="416"/>
        <end position="427"/>
    </location>
</feature>
<dbReference type="InterPro" id="IPR015500">
    <property type="entry name" value="Peptidase_S8_subtilisin-rel"/>
</dbReference>
<comment type="caution">
    <text evidence="5">Lacks conserved residue(s) required for the propagation of feature annotation.</text>
</comment>
<sequence length="427" mass="43813">MPDAERKTQDWQRGYSYLSYPRGHLSTPETCAHDRITVVQGSNIREPVVLGGISRHREHTGIVAIAATVVLGLAAAPAAADGVPDFRPEQWGLQSINAQELWPETQGQGITVALPGASVHADHPDLVDNLTVDEEFGGNDGDADTGTAAAALVAGHGHGMDADGGVLGVAPDAGLLVLPTGDRLAGAVRHAVDAGAQVVLLPEIPDGTDLTGATRDAVAAGVLVVGPADNPADPNVLAVGGMDENAELIPGSPDAGAIELVAPGADLETAGPDMGQVQVTGTEYAAAMAAGAAALLRSAHPQLRPEQIREALVEGGQQGPDGLPSLHLTGAEALASGTAQDVPLFDEELADRADEGPAVPVWVWFALVGLVLVLGVALVVVWVRRSSADPYGVKAERALEEAEIAEQRAAEAPPASRRKKGGRRRKG</sequence>
<evidence type="ECO:0000256" key="1">
    <source>
        <dbReference type="ARBA" id="ARBA00011073"/>
    </source>
</evidence>
<keyword evidence="4" id="KW-0720">Serine protease</keyword>
<dbReference type="InterPro" id="IPR000209">
    <property type="entry name" value="Peptidase_S8/S53_dom"/>
</dbReference>
<dbReference type="PANTHER" id="PTHR43806:SF11">
    <property type="entry name" value="CEREVISIN-RELATED"/>
    <property type="match status" value="1"/>
</dbReference>
<dbReference type="InterPro" id="IPR036852">
    <property type="entry name" value="Peptidase_S8/S53_dom_sf"/>
</dbReference>
<evidence type="ECO:0000313" key="9">
    <source>
        <dbReference type="EMBL" id="QUX23456.1"/>
    </source>
</evidence>
<evidence type="ECO:0000259" key="8">
    <source>
        <dbReference type="Pfam" id="PF00082"/>
    </source>
</evidence>
<dbReference type="Proteomes" id="UP000676079">
    <property type="component" value="Chromosome"/>
</dbReference>
<dbReference type="PRINTS" id="PR00723">
    <property type="entry name" value="SUBTILISIN"/>
</dbReference>
<evidence type="ECO:0000313" key="10">
    <source>
        <dbReference type="Proteomes" id="UP000676079"/>
    </source>
</evidence>
<evidence type="ECO:0000256" key="5">
    <source>
        <dbReference type="PROSITE-ProRule" id="PRU01240"/>
    </source>
</evidence>
<keyword evidence="2" id="KW-0645">Protease</keyword>
<dbReference type="InterPro" id="IPR050131">
    <property type="entry name" value="Peptidase_S8_subtilisin-like"/>
</dbReference>
<feature type="transmembrane region" description="Helical" evidence="7">
    <location>
        <begin position="361"/>
        <end position="383"/>
    </location>
</feature>
<dbReference type="Gene3D" id="3.40.50.200">
    <property type="entry name" value="Peptidase S8/S53 domain"/>
    <property type="match status" value="1"/>
</dbReference>
<protein>
    <submittedName>
        <fullName evidence="9">S8 family serine peptidase</fullName>
    </submittedName>
</protein>
<keyword evidence="3" id="KW-0378">Hydrolase</keyword>
<evidence type="ECO:0000256" key="2">
    <source>
        <dbReference type="ARBA" id="ARBA00022670"/>
    </source>
</evidence>
<evidence type="ECO:0000256" key="7">
    <source>
        <dbReference type="SAM" id="Phobius"/>
    </source>
</evidence>
<evidence type="ECO:0000256" key="6">
    <source>
        <dbReference type="SAM" id="MobiDB-lite"/>
    </source>
</evidence>
<evidence type="ECO:0000256" key="4">
    <source>
        <dbReference type="ARBA" id="ARBA00022825"/>
    </source>
</evidence>
<name>A0ABX8BMZ4_9ACTN</name>
<reference evidence="9 10" key="1">
    <citation type="submission" date="2021-05" db="EMBL/GenBank/DDBJ databases">
        <title>Direct Submission.</title>
        <authorList>
            <person name="Li K."/>
            <person name="Gao J."/>
        </authorList>
    </citation>
    <scope>NUCLEOTIDE SEQUENCE [LARGE SCALE GENOMIC DNA]</scope>
    <source>
        <strain evidence="9 10">Mg02</strain>
    </source>
</reference>
<accession>A0ABX8BMZ4</accession>
<gene>
    <name evidence="9" type="ORF">KGD84_03485</name>
</gene>
<comment type="similarity">
    <text evidence="1 5">Belongs to the peptidase S8 family.</text>
</comment>
<evidence type="ECO:0000256" key="3">
    <source>
        <dbReference type="ARBA" id="ARBA00022801"/>
    </source>
</evidence>
<proteinExistence type="inferred from homology"/>
<keyword evidence="7" id="KW-1133">Transmembrane helix</keyword>
<keyword evidence="7" id="KW-0812">Transmembrane</keyword>
<organism evidence="9 10">
    <name type="scientific">Nocardiopsis changdeensis</name>
    <dbReference type="NCBI Taxonomy" id="2831969"/>
    <lineage>
        <taxon>Bacteria</taxon>
        <taxon>Bacillati</taxon>
        <taxon>Actinomycetota</taxon>
        <taxon>Actinomycetes</taxon>
        <taxon>Streptosporangiales</taxon>
        <taxon>Nocardiopsidaceae</taxon>
        <taxon>Nocardiopsis</taxon>
    </lineage>
</organism>
<feature type="domain" description="Peptidase S8/S53" evidence="8">
    <location>
        <begin position="107"/>
        <end position="314"/>
    </location>
</feature>